<dbReference type="Gene3D" id="1.10.510.10">
    <property type="entry name" value="Transferase(Phosphotransferase) domain 1"/>
    <property type="match status" value="1"/>
</dbReference>
<dbReference type="GeneID" id="25909606"/>
<keyword evidence="5 11" id="KW-0418">Kinase</keyword>
<dbReference type="PANTHER" id="PTHR43895:SF32">
    <property type="entry name" value="SERINE_THREONINE-PROTEIN KINASE CHK1"/>
    <property type="match status" value="1"/>
</dbReference>
<dbReference type="GO" id="GO:0035861">
    <property type="term" value="C:site of double-strand break"/>
    <property type="evidence" value="ECO:0007669"/>
    <property type="project" value="TreeGrafter"/>
</dbReference>
<evidence type="ECO:0000256" key="8">
    <source>
        <dbReference type="ARBA" id="ARBA00048679"/>
    </source>
</evidence>
<dbReference type="EC" id="2.7.11.1" evidence="1"/>
<dbReference type="Proteomes" id="UP000054560">
    <property type="component" value="Unassembled WGS sequence"/>
</dbReference>
<dbReference type="PANTHER" id="PTHR43895">
    <property type="entry name" value="CALCIUM/CALMODULIN-DEPENDENT PROTEIN KINASE KINASE-RELATED"/>
    <property type="match status" value="1"/>
</dbReference>
<feature type="compositionally biased region" description="Basic and acidic residues" evidence="9">
    <location>
        <begin position="371"/>
        <end position="381"/>
    </location>
</feature>
<dbReference type="AlphaFoldDB" id="A0A0L0FP00"/>
<evidence type="ECO:0000313" key="11">
    <source>
        <dbReference type="EMBL" id="KNC78464.1"/>
    </source>
</evidence>
<evidence type="ECO:0000259" key="10">
    <source>
        <dbReference type="PROSITE" id="PS50011"/>
    </source>
</evidence>
<protein>
    <recommendedName>
        <fullName evidence="1">non-specific serine/threonine protein kinase</fullName>
        <ecNumber evidence="1">2.7.11.1</ecNumber>
    </recommendedName>
</protein>
<dbReference type="eggNOG" id="KOG0590">
    <property type="taxonomic scope" value="Eukaryota"/>
</dbReference>
<comment type="catalytic activity">
    <reaction evidence="8">
        <text>L-seryl-[protein] + ATP = O-phospho-L-seryl-[protein] + ADP + H(+)</text>
        <dbReference type="Rhea" id="RHEA:17989"/>
        <dbReference type="Rhea" id="RHEA-COMP:9863"/>
        <dbReference type="Rhea" id="RHEA-COMP:11604"/>
        <dbReference type="ChEBI" id="CHEBI:15378"/>
        <dbReference type="ChEBI" id="CHEBI:29999"/>
        <dbReference type="ChEBI" id="CHEBI:30616"/>
        <dbReference type="ChEBI" id="CHEBI:83421"/>
        <dbReference type="ChEBI" id="CHEBI:456216"/>
        <dbReference type="EC" id="2.7.11.1"/>
    </reaction>
</comment>
<dbReference type="SUPFAM" id="SSF56112">
    <property type="entry name" value="Protein kinase-like (PK-like)"/>
    <property type="match status" value="1"/>
</dbReference>
<reference evidence="11 12" key="1">
    <citation type="submission" date="2011-02" db="EMBL/GenBank/DDBJ databases">
        <title>The Genome Sequence of Sphaeroforma arctica JP610.</title>
        <authorList>
            <consortium name="The Broad Institute Genome Sequencing Platform"/>
            <person name="Russ C."/>
            <person name="Cuomo C."/>
            <person name="Young S.K."/>
            <person name="Zeng Q."/>
            <person name="Gargeya S."/>
            <person name="Alvarado L."/>
            <person name="Berlin A."/>
            <person name="Chapman S.B."/>
            <person name="Chen Z."/>
            <person name="Freedman E."/>
            <person name="Gellesch M."/>
            <person name="Goldberg J."/>
            <person name="Griggs A."/>
            <person name="Gujja S."/>
            <person name="Heilman E."/>
            <person name="Heiman D."/>
            <person name="Howarth C."/>
            <person name="Mehta T."/>
            <person name="Neiman D."/>
            <person name="Pearson M."/>
            <person name="Roberts A."/>
            <person name="Saif S."/>
            <person name="Shea T."/>
            <person name="Shenoy N."/>
            <person name="Sisk P."/>
            <person name="Stolte C."/>
            <person name="Sykes S."/>
            <person name="White J."/>
            <person name="Yandava C."/>
            <person name="Burger G."/>
            <person name="Gray M.W."/>
            <person name="Holland P.W.H."/>
            <person name="King N."/>
            <person name="Lang F.B.F."/>
            <person name="Roger A.J."/>
            <person name="Ruiz-Trillo I."/>
            <person name="Haas B."/>
            <person name="Nusbaum C."/>
            <person name="Birren B."/>
        </authorList>
    </citation>
    <scope>NUCLEOTIDE SEQUENCE [LARGE SCALE GENOMIC DNA]</scope>
    <source>
        <strain evidence="11 12">JP610</strain>
    </source>
</reference>
<evidence type="ECO:0000256" key="5">
    <source>
        <dbReference type="ARBA" id="ARBA00022777"/>
    </source>
</evidence>
<dbReference type="InterPro" id="IPR000719">
    <property type="entry name" value="Prot_kinase_dom"/>
</dbReference>
<dbReference type="GO" id="GO:0005634">
    <property type="term" value="C:nucleus"/>
    <property type="evidence" value="ECO:0007669"/>
    <property type="project" value="TreeGrafter"/>
</dbReference>
<keyword evidence="2" id="KW-0723">Serine/threonine-protein kinase</keyword>
<evidence type="ECO:0000256" key="9">
    <source>
        <dbReference type="SAM" id="MobiDB-lite"/>
    </source>
</evidence>
<dbReference type="SMART" id="SM00220">
    <property type="entry name" value="S_TKc"/>
    <property type="match status" value="1"/>
</dbReference>
<feature type="domain" description="Protein kinase" evidence="10">
    <location>
        <begin position="77"/>
        <end position="337"/>
    </location>
</feature>
<dbReference type="PROSITE" id="PS00108">
    <property type="entry name" value="PROTEIN_KINASE_ST"/>
    <property type="match status" value="1"/>
</dbReference>
<dbReference type="OrthoDB" id="6513151at2759"/>
<dbReference type="Pfam" id="PF00069">
    <property type="entry name" value="Pkinase"/>
    <property type="match status" value="1"/>
</dbReference>
<dbReference type="STRING" id="667725.A0A0L0FP00"/>
<keyword evidence="4" id="KW-0547">Nucleotide-binding</keyword>
<proteinExistence type="predicted"/>
<evidence type="ECO:0000256" key="3">
    <source>
        <dbReference type="ARBA" id="ARBA00022679"/>
    </source>
</evidence>
<dbReference type="GO" id="GO:0007095">
    <property type="term" value="P:mitotic G2 DNA damage checkpoint signaling"/>
    <property type="evidence" value="ECO:0007669"/>
    <property type="project" value="TreeGrafter"/>
</dbReference>
<dbReference type="PROSITE" id="PS50011">
    <property type="entry name" value="PROTEIN_KINASE_DOM"/>
    <property type="match status" value="1"/>
</dbReference>
<keyword evidence="6" id="KW-0067">ATP-binding</keyword>
<accession>A0A0L0FP00</accession>
<evidence type="ECO:0000256" key="6">
    <source>
        <dbReference type="ARBA" id="ARBA00022840"/>
    </source>
</evidence>
<dbReference type="EMBL" id="KQ242484">
    <property type="protein sequence ID" value="KNC78464.1"/>
    <property type="molecule type" value="Genomic_DNA"/>
</dbReference>
<dbReference type="FunFam" id="1.10.510.10:FF:000571">
    <property type="entry name" value="Maternal embryonic leucine zipper kinase"/>
    <property type="match status" value="1"/>
</dbReference>
<dbReference type="GO" id="GO:0005737">
    <property type="term" value="C:cytoplasm"/>
    <property type="evidence" value="ECO:0007669"/>
    <property type="project" value="TreeGrafter"/>
</dbReference>
<dbReference type="InterPro" id="IPR008271">
    <property type="entry name" value="Ser/Thr_kinase_AS"/>
</dbReference>
<sequence length="388" mass="43854">MQKILDWLASPFGGGDNNKQPLPVLSNSQLLVPSNRSTHYCKTHEYGVPKVLSSHDLSTLTSLGDKKRNYDDLLKDYVVVEQLRDGSTAEVFLAKHVVSGSLVIIKEQLLKNREVSSIYKEAIMHSRCEFSSVVKFVATAANQTAMVILQEYCSGGELYDAIVPDVGLPVQQAESYLLQLINSVIDMHSANVVHRDLKPENIILDESKSNLKVIDFGLSDDARRKRVRRHVGTVPYMAPELMANSSQKYISTDLCKTDVWSLGITFFCMLTGTFPWAQADKSCAQYRRFRRGDFSRKPWKNLLPTHLTLLRHMLAENPSERWDAQAIKEYIIAHWVIVESEDEGLVIDRHGDSKLKNSADSGFESESTDEMEVRAPPHEDDPVLTEDW</sequence>
<name>A0A0L0FP00_9EUKA</name>
<dbReference type="RefSeq" id="XP_014152366.1">
    <property type="nucleotide sequence ID" value="XM_014296891.1"/>
</dbReference>
<evidence type="ECO:0000256" key="1">
    <source>
        <dbReference type="ARBA" id="ARBA00012513"/>
    </source>
</evidence>
<evidence type="ECO:0000256" key="7">
    <source>
        <dbReference type="ARBA" id="ARBA00047899"/>
    </source>
</evidence>
<feature type="region of interest" description="Disordered" evidence="9">
    <location>
        <begin position="349"/>
        <end position="388"/>
    </location>
</feature>
<evidence type="ECO:0000256" key="2">
    <source>
        <dbReference type="ARBA" id="ARBA00022527"/>
    </source>
</evidence>
<evidence type="ECO:0000313" key="12">
    <source>
        <dbReference type="Proteomes" id="UP000054560"/>
    </source>
</evidence>
<evidence type="ECO:0000256" key="4">
    <source>
        <dbReference type="ARBA" id="ARBA00022741"/>
    </source>
</evidence>
<keyword evidence="3" id="KW-0808">Transferase</keyword>
<gene>
    <name evidence="11" type="ORF">SARC_09102</name>
</gene>
<comment type="catalytic activity">
    <reaction evidence="7">
        <text>L-threonyl-[protein] + ATP = O-phospho-L-threonyl-[protein] + ADP + H(+)</text>
        <dbReference type="Rhea" id="RHEA:46608"/>
        <dbReference type="Rhea" id="RHEA-COMP:11060"/>
        <dbReference type="Rhea" id="RHEA-COMP:11605"/>
        <dbReference type="ChEBI" id="CHEBI:15378"/>
        <dbReference type="ChEBI" id="CHEBI:30013"/>
        <dbReference type="ChEBI" id="CHEBI:30616"/>
        <dbReference type="ChEBI" id="CHEBI:61977"/>
        <dbReference type="ChEBI" id="CHEBI:456216"/>
        <dbReference type="EC" id="2.7.11.1"/>
    </reaction>
</comment>
<organism evidence="11 12">
    <name type="scientific">Sphaeroforma arctica JP610</name>
    <dbReference type="NCBI Taxonomy" id="667725"/>
    <lineage>
        <taxon>Eukaryota</taxon>
        <taxon>Ichthyosporea</taxon>
        <taxon>Ichthyophonida</taxon>
        <taxon>Sphaeroforma</taxon>
    </lineage>
</organism>
<dbReference type="GO" id="GO:0004674">
    <property type="term" value="F:protein serine/threonine kinase activity"/>
    <property type="evidence" value="ECO:0007669"/>
    <property type="project" value="UniProtKB-KW"/>
</dbReference>
<keyword evidence="12" id="KW-1185">Reference proteome</keyword>
<dbReference type="GO" id="GO:0005524">
    <property type="term" value="F:ATP binding"/>
    <property type="evidence" value="ECO:0007669"/>
    <property type="project" value="UniProtKB-KW"/>
</dbReference>
<dbReference type="InterPro" id="IPR011009">
    <property type="entry name" value="Kinase-like_dom_sf"/>
</dbReference>